<evidence type="ECO:0000256" key="6">
    <source>
        <dbReference type="PROSITE-ProRule" id="PRU00169"/>
    </source>
</evidence>
<feature type="domain" description="OmpR/PhoB-type" evidence="9">
    <location>
        <begin position="141"/>
        <end position="241"/>
    </location>
</feature>
<dbReference type="InterPro" id="IPR001867">
    <property type="entry name" value="OmpR/PhoB-type_DNA-bd"/>
</dbReference>
<keyword evidence="5" id="KW-0804">Transcription</keyword>
<dbReference type="EMBL" id="BSOJ01000027">
    <property type="protein sequence ID" value="GLR27110.1"/>
    <property type="molecule type" value="Genomic_DNA"/>
</dbReference>
<evidence type="ECO:0000259" key="8">
    <source>
        <dbReference type="PROSITE" id="PS50110"/>
    </source>
</evidence>
<dbReference type="PROSITE" id="PS51755">
    <property type="entry name" value="OMPR_PHOB"/>
    <property type="match status" value="1"/>
</dbReference>
<evidence type="ECO:0000256" key="3">
    <source>
        <dbReference type="ARBA" id="ARBA00023015"/>
    </source>
</evidence>
<evidence type="ECO:0000256" key="5">
    <source>
        <dbReference type="ARBA" id="ARBA00023163"/>
    </source>
</evidence>
<keyword evidence="3" id="KW-0805">Transcription regulation</keyword>
<dbReference type="PANTHER" id="PTHR48111:SF4">
    <property type="entry name" value="DNA-BINDING DUAL TRANSCRIPTIONAL REGULATOR OMPR"/>
    <property type="match status" value="1"/>
</dbReference>
<gene>
    <name evidence="10" type="ORF">GCM10007875_22010</name>
</gene>
<keyword evidence="1 6" id="KW-0597">Phosphoprotein</keyword>
<proteinExistence type="predicted"/>
<dbReference type="PANTHER" id="PTHR48111">
    <property type="entry name" value="REGULATOR OF RPOS"/>
    <property type="match status" value="1"/>
</dbReference>
<dbReference type="Gene3D" id="1.10.10.10">
    <property type="entry name" value="Winged helix-like DNA-binding domain superfamily/Winged helix DNA-binding domain"/>
    <property type="match status" value="1"/>
</dbReference>
<dbReference type="InterPro" id="IPR016032">
    <property type="entry name" value="Sig_transdc_resp-reg_C-effctor"/>
</dbReference>
<dbReference type="InterPro" id="IPR001789">
    <property type="entry name" value="Sig_transdc_resp-reg_receiver"/>
</dbReference>
<evidence type="ECO:0000313" key="10">
    <source>
        <dbReference type="EMBL" id="GLR27110.1"/>
    </source>
</evidence>
<dbReference type="InterPro" id="IPR011006">
    <property type="entry name" value="CheY-like_superfamily"/>
</dbReference>
<dbReference type="PROSITE" id="PS50110">
    <property type="entry name" value="RESPONSE_REGULATORY"/>
    <property type="match status" value="1"/>
</dbReference>
<dbReference type="GO" id="GO:0003677">
    <property type="term" value="F:DNA binding"/>
    <property type="evidence" value="ECO:0007669"/>
    <property type="project" value="UniProtKB-KW"/>
</dbReference>
<evidence type="ECO:0000313" key="11">
    <source>
        <dbReference type="Proteomes" id="UP001156664"/>
    </source>
</evidence>
<evidence type="ECO:0000256" key="7">
    <source>
        <dbReference type="PROSITE-ProRule" id="PRU01091"/>
    </source>
</evidence>
<dbReference type="Pfam" id="PF00486">
    <property type="entry name" value="Trans_reg_C"/>
    <property type="match status" value="1"/>
</dbReference>
<evidence type="ECO:0000256" key="4">
    <source>
        <dbReference type="ARBA" id="ARBA00023125"/>
    </source>
</evidence>
<dbReference type="SUPFAM" id="SSF46894">
    <property type="entry name" value="C-terminal effector domain of the bipartite response regulators"/>
    <property type="match status" value="1"/>
</dbReference>
<accession>A0ABQ5YR64</accession>
<dbReference type="Proteomes" id="UP001156664">
    <property type="component" value="Unassembled WGS sequence"/>
</dbReference>
<dbReference type="SMART" id="SM00862">
    <property type="entry name" value="Trans_reg_C"/>
    <property type="match status" value="1"/>
</dbReference>
<organism evidence="10 11">
    <name type="scientific">Limnobacter litoralis</name>
    <dbReference type="NCBI Taxonomy" id="481366"/>
    <lineage>
        <taxon>Bacteria</taxon>
        <taxon>Pseudomonadati</taxon>
        <taxon>Pseudomonadota</taxon>
        <taxon>Betaproteobacteria</taxon>
        <taxon>Burkholderiales</taxon>
        <taxon>Burkholderiaceae</taxon>
        <taxon>Limnobacter</taxon>
    </lineage>
</organism>
<feature type="modified residue" description="4-aspartylphosphate" evidence="6">
    <location>
        <position position="61"/>
    </location>
</feature>
<keyword evidence="11" id="KW-1185">Reference proteome</keyword>
<dbReference type="SUPFAM" id="SSF52172">
    <property type="entry name" value="CheY-like"/>
    <property type="match status" value="1"/>
</dbReference>
<dbReference type="InterPro" id="IPR039420">
    <property type="entry name" value="WalR-like"/>
</dbReference>
<reference evidence="11" key="1">
    <citation type="journal article" date="2019" name="Int. J. Syst. Evol. Microbiol.">
        <title>The Global Catalogue of Microorganisms (GCM) 10K type strain sequencing project: providing services to taxonomists for standard genome sequencing and annotation.</title>
        <authorList>
            <consortium name="The Broad Institute Genomics Platform"/>
            <consortium name="The Broad Institute Genome Sequencing Center for Infectious Disease"/>
            <person name="Wu L."/>
            <person name="Ma J."/>
        </authorList>
    </citation>
    <scope>NUCLEOTIDE SEQUENCE [LARGE SCALE GENOMIC DNA]</scope>
    <source>
        <strain evidence="11">NBRC 105857</strain>
    </source>
</reference>
<dbReference type="RefSeq" id="WP_284281825.1">
    <property type="nucleotide sequence ID" value="NZ_BSOJ01000027.1"/>
</dbReference>
<dbReference type="Pfam" id="PF00072">
    <property type="entry name" value="Response_reg"/>
    <property type="match status" value="1"/>
</dbReference>
<comment type="caution">
    <text evidence="10">The sequence shown here is derived from an EMBL/GenBank/DDBJ whole genome shotgun (WGS) entry which is preliminary data.</text>
</comment>
<keyword evidence="4 7" id="KW-0238">DNA-binding</keyword>
<dbReference type="Gene3D" id="3.40.50.2300">
    <property type="match status" value="1"/>
</dbReference>
<feature type="domain" description="Response regulatory" evidence="8">
    <location>
        <begin position="12"/>
        <end position="125"/>
    </location>
</feature>
<dbReference type="SMART" id="SM00448">
    <property type="entry name" value="REC"/>
    <property type="match status" value="1"/>
</dbReference>
<name>A0ABQ5YR64_9BURK</name>
<keyword evidence="2" id="KW-0902">Two-component regulatory system</keyword>
<evidence type="ECO:0000256" key="1">
    <source>
        <dbReference type="ARBA" id="ARBA00022553"/>
    </source>
</evidence>
<protein>
    <submittedName>
        <fullName evidence="10">DNA-binding response regulator</fullName>
    </submittedName>
</protein>
<evidence type="ECO:0000256" key="2">
    <source>
        <dbReference type="ARBA" id="ARBA00023012"/>
    </source>
</evidence>
<dbReference type="InterPro" id="IPR036388">
    <property type="entry name" value="WH-like_DNA-bd_sf"/>
</dbReference>
<feature type="DNA-binding region" description="OmpR/PhoB-type" evidence="7">
    <location>
        <begin position="141"/>
        <end position="241"/>
    </location>
</feature>
<dbReference type="Gene3D" id="6.10.250.690">
    <property type="match status" value="1"/>
</dbReference>
<evidence type="ECO:0000259" key="9">
    <source>
        <dbReference type="PROSITE" id="PS51755"/>
    </source>
</evidence>
<sequence length="248" mass="27761">MNSPDGQDNSATVLIVDDDDDIRTLLGEYLRLHGFDTLEAAQGPQMQAILAEAQVDLVVLDLNLPGEDGLSLCRRIRAESTLPVIMLTAKTAPLDRVLGLETGADDYVCKPFEPLELLSRIRSVLRRTRLQNDSQPHSTTPVKLRFAEWELDLVARHLCSPEGTVVSLSGSEFRLLKIFLDRPNRVLNRDQLMDMIHGRDAGPFDRSIDLQISRIRQKIEVDSKNPQIIKTVRNEGYVLSAPVEVVAE</sequence>
<dbReference type="CDD" id="cd00383">
    <property type="entry name" value="trans_reg_C"/>
    <property type="match status" value="1"/>
</dbReference>
<dbReference type="CDD" id="cd17574">
    <property type="entry name" value="REC_OmpR"/>
    <property type="match status" value="1"/>
</dbReference>